<dbReference type="EMBL" id="OZ034817">
    <property type="protein sequence ID" value="CAL1383611.1"/>
    <property type="molecule type" value="Genomic_DNA"/>
</dbReference>
<feature type="domain" description="Reverse transcriptase" evidence="1">
    <location>
        <begin position="245"/>
        <end position="526"/>
    </location>
</feature>
<evidence type="ECO:0000313" key="2">
    <source>
        <dbReference type="EMBL" id="CAL1383611.1"/>
    </source>
</evidence>
<dbReference type="PANTHER" id="PTHR46890">
    <property type="entry name" value="NON-LTR RETROLELEMENT REVERSE TRANSCRIPTASE-LIKE PROTEIN-RELATED"/>
    <property type="match status" value="1"/>
</dbReference>
<dbReference type="AlphaFoldDB" id="A0AAV2ECB8"/>
<proteinExistence type="predicted"/>
<dbReference type="CDD" id="cd01650">
    <property type="entry name" value="RT_nLTR_like"/>
    <property type="match status" value="1"/>
</dbReference>
<reference evidence="2 3" key="1">
    <citation type="submission" date="2024-04" db="EMBL/GenBank/DDBJ databases">
        <authorList>
            <person name="Fracassetti M."/>
        </authorList>
    </citation>
    <scope>NUCLEOTIDE SEQUENCE [LARGE SCALE GENOMIC DNA]</scope>
</reference>
<accession>A0AAV2ECB8</accession>
<keyword evidence="3" id="KW-1185">Reference proteome</keyword>
<evidence type="ECO:0000313" key="3">
    <source>
        <dbReference type="Proteomes" id="UP001497516"/>
    </source>
</evidence>
<protein>
    <recommendedName>
        <fullName evidence="1">Reverse transcriptase domain-containing protein</fullName>
    </recommendedName>
</protein>
<dbReference type="InterPro" id="IPR000477">
    <property type="entry name" value="RT_dom"/>
</dbReference>
<name>A0AAV2ECB8_9ROSI</name>
<dbReference type="Pfam" id="PF00078">
    <property type="entry name" value="RVT_1"/>
    <property type="match status" value="1"/>
</dbReference>
<dbReference type="SUPFAM" id="SSF56672">
    <property type="entry name" value="DNA/RNA polymerases"/>
    <property type="match status" value="1"/>
</dbReference>
<dbReference type="Proteomes" id="UP001497516">
    <property type="component" value="Chromosome 4"/>
</dbReference>
<dbReference type="PROSITE" id="PS50878">
    <property type="entry name" value="RT_POL"/>
    <property type="match status" value="1"/>
</dbReference>
<organism evidence="2 3">
    <name type="scientific">Linum trigynum</name>
    <dbReference type="NCBI Taxonomy" id="586398"/>
    <lineage>
        <taxon>Eukaryota</taxon>
        <taxon>Viridiplantae</taxon>
        <taxon>Streptophyta</taxon>
        <taxon>Embryophyta</taxon>
        <taxon>Tracheophyta</taxon>
        <taxon>Spermatophyta</taxon>
        <taxon>Magnoliopsida</taxon>
        <taxon>eudicotyledons</taxon>
        <taxon>Gunneridae</taxon>
        <taxon>Pentapetalae</taxon>
        <taxon>rosids</taxon>
        <taxon>fabids</taxon>
        <taxon>Malpighiales</taxon>
        <taxon>Linaceae</taxon>
        <taxon>Linum</taxon>
    </lineage>
</organism>
<dbReference type="PANTHER" id="PTHR46890:SF48">
    <property type="entry name" value="RNA-DIRECTED DNA POLYMERASE"/>
    <property type="match status" value="1"/>
</dbReference>
<evidence type="ECO:0000259" key="1">
    <source>
        <dbReference type="PROSITE" id="PS50878"/>
    </source>
</evidence>
<gene>
    <name evidence="2" type="ORF">LTRI10_LOCUS24873</name>
</gene>
<dbReference type="InterPro" id="IPR052343">
    <property type="entry name" value="Retrotransposon-Effector_Assoc"/>
</dbReference>
<dbReference type="InterPro" id="IPR043502">
    <property type="entry name" value="DNA/RNA_pol_sf"/>
</dbReference>
<sequence length="536" mass="62053">MDEKRKQNQVRRFQFLASWLAHENFFPFISSSWTTGCEFPDSLQKFKGELMTWNKEVYGNIFKRKKQLLHELNSLEMLNGKRPTTSTLEKEQSTREELEKTLWQEERLWIQKSRTNWVVRGDMNTRYFHNSTISRRKRNMISYLKDDQGKWIDDETELHKLAREYFLNLFTSNLARDIHGVPADFPEICDELLRRLGDKPNKETGKAVIMDMSGLKAPGKDGFQAIFFHKCWSSIGNDFFLFILSCFLNPSRIQDMNETLLALIPKIERPSNMSQFRPISMCNVSYKVVAKILANKLKPLMPILVQKNQSSFIPNRDITDNIIILQETVHSMARRSGKKGLMLLKIDLAKAYDRLEWDFLEDTLKDVRLPNSFISMIMKCVSSTSFQVLWNGSETESFKPSHGLRQGCPLSPYLFTLCMERLSHCIQKEVMKGNWKPCRLSPGGPALSHLFFADDLVLFAEASPHHADIILDSLNRFCIASGEMVSKEKSRVFFSKNVKNQNRKEICSRLGIQSTTDLGRYLGVPVLHGRLTISTY</sequence>